<evidence type="ECO:0000313" key="2">
    <source>
        <dbReference type="Proteomes" id="UP001283361"/>
    </source>
</evidence>
<accession>A0AAE1A433</accession>
<evidence type="ECO:0000313" key="1">
    <source>
        <dbReference type="EMBL" id="KAK3780558.1"/>
    </source>
</evidence>
<dbReference type="Proteomes" id="UP001283361">
    <property type="component" value="Unassembled WGS sequence"/>
</dbReference>
<protein>
    <submittedName>
        <fullName evidence="1">Uncharacterized protein</fullName>
    </submittedName>
</protein>
<comment type="caution">
    <text evidence="1">The sequence shown here is derived from an EMBL/GenBank/DDBJ whole genome shotgun (WGS) entry which is preliminary data.</text>
</comment>
<dbReference type="AlphaFoldDB" id="A0AAE1A433"/>
<dbReference type="EMBL" id="JAWDGP010002705">
    <property type="protein sequence ID" value="KAK3780558.1"/>
    <property type="molecule type" value="Genomic_DNA"/>
</dbReference>
<gene>
    <name evidence="1" type="ORF">RRG08_061976</name>
</gene>
<keyword evidence="2" id="KW-1185">Reference proteome</keyword>
<sequence>MYKYHRRVFVFALYKVVKESSRSTPPMFWLYVTTTAGQGTSIIFFAFPIEACVTLVTGSVPYVADDTTSTFLLSYHLTARMYRTPDAPDSCPLLPLGSFLKYLFLDSESTP</sequence>
<name>A0AAE1A433_9GAST</name>
<organism evidence="1 2">
    <name type="scientific">Elysia crispata</name>
    <name type="common">lettuce slug</name>
    <dbReference type="NCBI Taxonomy" id="231223"/>
    <lineage>
        <taxon>Eukaryota</taxon>
        <taxon>Metazoa</taxon>
        <taxon>Spiralia</taxon>
        <taxon>Lophotrochozoa</taxon>
        <taxon>Mollusca</taxon>
        <taxon>Gastropoda</taxon>
        <taxon>Heterobranchia</taxon>
        <taxon>Euthyneura</taxon>
        <taxon>Panpulmonata</taxon>
        <taxon>Sacoglossa</taxon>
        <taxon>Placobranchoidea</taxon>
        <taxon>Plakobranchidae</taxon>
        <taxon>Elysia</taxon>
    </lineage>
</organism>
<reference evidence="1" key="1">
    <citation type="journal article" date="2023" name="G3 (Bethesda)">
        <title>A reference genome for the long-term kleptoplast-retaining sea slug Elysia crispata morphotype clarki.</title>
        <authorList>
            <person name="Eastman K.E."/>
            <person name="Pendleton A.L."/>
            <person name="Shaikh M.A."/>
            <person name="Suttiyut T."/>
            <person name="Ogas R."/>
            <person name="Tomko P."/>
            <person name="Gavelis G."/>
            <person name="Widhalm J.R."/>
            <person name="Wisecaver J.H."/>
        </authorList>
    </citation>
    <scope>NUCLEOTIDE SEQUENCE</scope>
    <source>
        <strain evidence="1">ECLA1</strain>
    </source>
</reference>
<proteinExistence type="predicted"/>